<dbReference type="GO" id="GO:0032993">
    <property type="term" value="C:protein-DNA complex"/>
    <property type="evidence" value="ECO:0007669"/>
    <property type="project" value="TreeGrafter"/>
</dbReference>
<dbReference type="GO" id="GO:0003677">
    <property type="term" value="F:DNA binding"/>
    <property type="evidence" value="ECO:0007669"/>
    <property type="project" value="UniProtKB-KW"/>
</dbReference>
<reference evidence="6 7" key="1">
    <citation type="submission" date="2019-10" db="EMBL/GenBank/DDBJ databases">
        <title>Genomic analysis of Raineyella sp. CBA3103.</title>
        <authorList>
            <person name="Roh S.W."/>
        </authorList>
    </citation>
    <scope>NUCLEOTIDE SEQUENCE [LARGE SCALE GENOMIC DNA]</scope>
    <source>
        <strain evidence="6 7">CBA3103</strain>
    </source>
</reference>
<keyword evidence="2" id="KW-0805">Transcription regulation</keyword>
<dbReference type="KEGG" id="rain:Rai3103_09125"/>
<dbReference type="SUPFAM" id="SSF46785">
    <property type="entry name" value="Winged helix' DNA-binding domain"/>
    <property type="match status" value="1"/>
</dbReference>
<dbReference type="EMBL" id="CP045725">
    <property type="protein sequence ID" value="QGF23808.1"/>
    <property type="molecule type" value="Genomic_DNA"/>
</dbReference>
<accession>A0A5Q2FAT0</accession>
<evidence type="ECO:0000256" key="4">
    <source>
        <dbReference type="ARBA" id="ARBA00023163"/>
    </source>
</evidence>
<gene>
    <name evidence="6" type="ORF">Rai3103_09125</name>
</gene>
<keyword evidence="7" id="KW-1185">Reference proteome</keyword>
<keyword evidence="3" id="KW-0238">DNA-binding</keyword>
<protein>
    <submittedName>
        <fullName evidence="6">LysR family transcriptional regulator</fullName>
    </submittedName>
</protein>
<evidence type="ECO:0000313" key="6">
    <source>
        <dbReference type="EMBL" id="QGF23808.1"/>
    </source>
</evidence>
<dbReference type="PRINTS" id="PR00039">
    <property type="entry name" value="HTHLYSR"/>
</dbReference>
<dbReference type="GO" id="GO:0003700">
    <property type="term" value="F:DNA-binding transcription factor activity"/>
    <property type="evidence" value="ECO:0007669"/>
    <property type="project" value="InterPro"/>
</dbReference>
<keyword evidence="4" id="KW-0804">Transcription</keyword>
<feature type="domain" description="HTH lysR-type" evidence="5">
    <location>
        <begin position="15"/>
        <end position="72"/>
    </location>
</feature>
<dbReference type="InterPro" id="IPR036388">
    <property type="entry name" value="WH-like_DNA-bd_sf"/>
</dbReference>
<dbReference type="RefSeq" id="WP_153572338.1">
    <property type="nucleotide sequence ID" value="NZ_CP045725.1"/>
</dbReference>
<evidence type="ECO:0000256" key="1">
    <source>
        <dbReference type="ARBA" id="ARBA00009437"/>
    </source>
</evidence>
<dbReference type="AlphaFoldDB" id="A0A5Q2FAT0"/>
<sequence length="277" mass="29864">MDMRPLTVGGRVHSVELRHLRSFLVIAASESLTEAAARLGISQPSLSAQLAFLEDKLGVRLFDRDRSGIRITVDGRRLHDLITGPVVALNAALLEFPAEGVPVSVVAPPDLGPGLRAAAEAALRDRFPARPVQWRPLPPQERVAAFRARTVQALVEWAPVVGSGGIMLRGRTLGLLMAATSPLAPLSVVHGSDLVGHPVARLEGEDHRIFENIWAGLLDNGWSPRAPTVVIASVDDLAADPRAVLVAPEPEDQEHDPRLTWRPFLVPFAESAWLGLS</sequence>
<dbReference type="Pfam" id="PF00126">
    <property type="entry name" value="HTH_1"/>
    <property type="match status" value="1"/>
</dbReference>
<dbReference type="PANTHER" id="PTHR30346">
    <property type="entry name" value="TRANSCRIPTIONAL DUAL REGULATOR HCAR-RELATED"/>
    <property type="match status" value="1"/>
</dbReference>
<organism evidence="6 7">
    <name type="scientific">Raineyella fluvialis</name>
    <dbReference type="NCBI Taxonomy" id="2662261"/>
    <lineage>
        <taxon>Bacteria</taxon>
        <taxon>Bacillati</taxon>
        <taxon>Actinomycetota</taxon>
        <taxon>Actinomycetes</taxon>
        <taxon>Propionibacteriales</taxon>
        <taxon>Propionibacteriaceae</taxon>
        <taxon>Raineyella</taxon>
    </lineage>
</organism>
<proteinExistence type="inferred from homology"/>
<evidence type="ECO:0000256" key="3">
    <source>
        <dbReference type="ARBA" id="ARBA00023125"/>
    </source>
</evidence>
<evidence type="ECO:0000313" key="7">
    <source>
        <dbReference type="Proteomes" id="UP000386847"/>
    </source>
</evidence>
<dbReference type="Proteomes" id="UP000386847">
    <property type="component" value="Chromosome"/>
</dbReference>
<dbReference type="InterPro" id="IPR036390">
    <property type="entry name" value="WH_DNA-bd_sf"/>
</dbReference>
<dbReference type="PROSITE" id="PS50931">
    <property type="entry name" value="HTH_LYSR"/>
    <property type="match status" value="1"/>
</dbReference>
<comment type="similarity">
    <text evidence="1">Belongs to the LysR transcriptional regulatory family.</text>
</comment>
<name>A0A5Q2FAT0_9ACTN</name>
<evidence type="ECO:0000259" key="5">
    <source>
        <dbReference type="PROSITE" id="PS50931"/>
    </source>
</evidence>
<evidence type="ECO:0000256" key="2">
    <source>
        <dbReference type="ARBA" id="ARBA00023015"/>
    </source>
</evidence>
<dbReference type="PANTHER" id="PTHR30346:SF0">
    <property type="entry name" value="HCA OPERON TRANSCRIPTIONAL ACTIVATOR HCAR"/>
    <property type="match status" value="1"/>
</dbReference>
<dbReference type="Gene3D" id="1.10.10.10">
    <property type="entry name" value="Winged helix-like DNA-binding domain superfamily/Winged helix DNA-binding domain"/>
    <property type="match status" value="1"/>
</dbReference>
<dbReference type="InterPro" id="IPR000847">
    <property type="entry name" value="LysR_HTH_N"/>
</dbReference>